<feature type="compositionally biased region" description="Basic and acidic residues" evidence="1">
    <location>
        <begin position="47"/>
        <end position="62"/>
    </location>
</feature>
<evidence type="ECO:0000313" key="2">
    <source>
        <dbReference type="EMBL" id="XDU74718.1"/>
    </source>
</evidence>
<dbReference type="AlphaFoldDB" id="A0AB39VY03"/>
<feature type="compositionally biased region" description="Polar residues" evidence="1">
    <location>
        <begin position="219"/>
        <end position="240"/>
    </location>
</feature>
<feature type="compositionally biased region" description="Polar residues" evidence="1">
    <location>
        <begin position="15"/>
        <end position="27"/>
    </location>
</feature>
<proteinExistence type="predicted"/>
<name>A0AB39VY03_9GAMM</name>
<protein>
    <submittedName>
        <fullName evidence="2">Uncharacterized protein</fullName>
    </submittedName>
</protein>
<evidence type="ECO:0000256" key="1">
    <source>
        <dbReference type="SAM" id="MobiDB-lite"/>
    </source>
</evidence>
<reference evidence="2" key="1">
    <citation type="submission" date="2024-07" db="EMBL/GenBank/DDBJ databases">
        <authorList>
            <person name="Biller S.J."/>
        </authorList>
    </citation>
    <scope>NUCLEOTIDE SEQUENCE</scope>
    <source>
        <strain evidence="2">WC2420</strain>
    </source>
</reference>
<dbReference type="RefSeq" id="WP_369790826.1">
    <property type="nucleotide sequence ID" value="NZ_CP165628.1"/>
</dbReference>
<organism evidence="2">
    <name type="scientific">Rouxiella sp. WC2420</name>
    <dbReference type="NCBI Taxonomy" id="3234145"/>
    <lineage>
        <taxon>Bacteria</taxon>
        <taxon>Pseudomonadati</taxon>
        <taxon>Pseudomonadota</taxon>
        <taxon>Gammaproteobacteria</taxon>
        <taxon>Enterobacterales</taxon>
        <taxon>Yersiniaceae</taxon>
        <taxon>Rouxiella</taxon>
    </lineage>
</organism>
<feature type="compositionally biased region" description="Polar residues" evidence="1">
    <location>
        <begin position="173"/>
        <end position="186"/>
    </location>
</feature>
<gene>
    <name evidence="2" type="ORF">AB3G37_11815</name>
</gene>
<dbReference type="EMBL" id="CP165628">
    <property type="protein sequence ID" value="XDU74718.1"/>
    <property type="molecule type" value="Genomic_DNA"/>
</dbReference>
<accession>A0AB39VY03</accession>
<feature type="region of interest" description="Disordered" evidence="1">
    <location>
        <begin position="167"/>
        <end position="186"/>
    </location>
</feature>
<sequence>MTLPPETLRARDFTRGSNYRSTQTPVESHSHRESNANPRVMTLSDLSLRDEAAEERRRREQFDPNSRFRTAADFQFLESTYHGRSATENPRFMTASDLIARERDKVKKEREDRDINRLETLRITPYSYREDPADRPRIAPAPISSIPLPSTSRLAFSAENRLGSVIRPADKWQSPSSSKTDASSLAHQSMVILSQRRAIHSTPDQPSEFRQRINEQLENIRSSSLERSSNQTENNQTQRMQRGAFMAEQRQKELASKFGKHNNQK</sequence>
<feature type="region of interest" description="Disordered" evidence="1">
    <location>
        <begin position="219"/>
        <end position="265"/>
    </location>
</feature>
<feature type="region of interest" description="Disordered" evidence="1">
    <location>
        <begin position="1"/>
        <end position="64"/>
    </location>
</feature>